<feature type="transmembrane region" description="Helical" evidence="2">
    <location>
        <begin position="977"/>
        <end position="1001"/>
    </location>
</feature>
<dbReference type="PROSITE" id="PS50026">
    <property type="entry name" value="EGF_3"/>
    <property type="match status" value="1"/>
</dbReference>
<keyword evidence="1" id="KW-1015">Disulfide bond</keyword>
<dbReference type="FunCoup" id="F0ZG16">
    <property type="interactions" value="937"/>
</dbReference>
<organism evidence="5 6">
    <name type="scientific">Dictyostelium purpureum</name>
    <name type="common">Slime mold</name>
    <dbReference type="NCBI Taxonomy" id="5786"/>
    <lineage>
        <taxon>Eukaryota</taxon>
        <taxon>Amoebozoa</taxon>
        <taxon>Evosea</taxon>
        <taxon>Eumycetozoa</taxon>
        <taxon>Dictyostelia</taxon>
        <taxon>Dictyosteliales</taxon>
        <taxon>Dictyosteliaceae</taxon>
        <taxon>Dictyostelium</taxon>
    </lineage>
</organism>
<evidence type="ECO:0000256" key="1">
    <source>
        <dbReference type="PROSITE-ProRule" id="PRU00076"/>
    </source>
</evidence>
<dbReference type="InterPro" id="IPR014756">
    <property type="entry name" value="Ig_E-set"/>
</dbReference>
<keyword evidence="2" id="KW-0472">Membrane</keyword>
<keyword evidence="6" id="KW-1185">Reference proteome</keyword>
<dbReference type="Gene3D" id="2.60.40.10">
    <property type="entry name" value="Immunoglobulins"/>
    <property type="match status" value="1"/>
</dbReference>
<dbReference type="VEuPathDB" id="AmoebaDB:DICPUDRAFT_150325"/>
<dbReference type="InterPro" id="IPR002909">
    <property type="entry name" value="IPT_dom"/>
</dbReference>
<dbReference type="EMBL" id="GL871008">
    <property type="protein sequence ID" value="EGC37102.1"/>
    <property type="molecule type" value="Genomic_DNA"/>
</dbReference>
<keyword evidence="1" id="KW-0245">EGF-like domain</keyword>
<dbReference type="Pfam" id="PF01833">
    <property type="entry name" value="TIG"/>
    <property type="match status" value="1"/>
</dbReference>
<evidence type="ECO:0000256" key="2">
    <source>
        <dbReference type="SAM" id="Phobius"/>
    </source>
</evidence>
<dbReference type="SUPFAM" id="SSF81296">
    <property type="entry name" value="E set domains"/>
    <property type="match status" value="1"/>
</dbReference>
<reference evidence="6" key="1">
    <citation type="journal article" date="2011" name="Genome Biol.">
        <title>Comparative genomics of the social amoebae Dictyostelium discoideum and Dictyostelium purpureum.</title>
        <authorList>
            <consortium name="US DOE Joint Genome Institute (JGI-PGF)"/>
            <person name="Sucgang R."/>
            <person name="Kuo A."/>
            <person name="Tian X."/>
            <person name="Salerno W."/>
            <person name="Parikh A."/>
            <person name="Feasley C.L."/>
            <person name="Dalin E."/>
            <person name="Tu H."/>
            <person name="Huang E."/>
            <person name="Barry K."/>
            <person name="Lindquist E."/>
            <person name="Shapiro H."/>
            <person name="Bruce D."/>
            <person name="Schmutz J."/>
            <person name="Salamov A."/>
            <person name="Fey P."/>
            <person name="Gaudet P."/>
            <person name="Anjard C."/>
            <person name="Babu M.M."/>
            <person name="Basu S."/>
            <person name="Bushmanova Y."/>
            <person name="van der Wel H."/>
            <person name="Katoh-Kurasawa M."/>
            <person name="Dinh C."/>
            <person name="Coutinho P.M."/>
            <person name="Saito T."/>
            <person name="Elias M."/>
            <person name="Schaap P."/>
            <person name="Kay R.R."/>
            <person name="Henrissat B."/>
            <person name="Eichinger L."/>
            <person name="Rivero F."/>
            <person name="Putnam N.H."/>
            <person name="West C.M."/>
            <person name="Loomis W.F."/>
            <person name="Chisholm R.L."/>
            <person name="Shaulsky G."/>
            <person name="Strassmann J.E."/>
            <person name="Queller D.C."/>
            <person name="Kuspa A."/>
            <person name="Grigoriev I.V."/>
        </authorList>
    </citation>
    <scope>NUCLEOTIDE SEQUENCE [LARGE SCALE GENOMIC DNA]</scope>
    <source>
        <strain evidence="6">QSDP1</strain>
    </source>
</reference>
<dbReference type="InterPro" id="IPR057013">
    <property type="entry name" value="LRR_ComC"/>
</dbReference>
<dbReference type="Gene3D" id="2.10.25.10">
    <property type="entry name" value="Laminin"/>
    <property type="match status" value="1"/>
</dbReference>
<dbReference type="Proteomes" id="UP000001064">
    <property type="component" value="Unassembled WGS sequence"/>
</dbReference>
<dbReference type="eggNOG" id="ENOG502SC7H">
    <property type="taxonomic scope" value="Eukaryota"/>
</dbReference>
<dbReference type="RefSeq" id="XP_003286383.1">
    <property type="nucleotide sequence ID" value="XM_003286335.1"/>
</dbReference>
<dbReference type="InterPro" id="IPR000742">
    <property type="entry name" value="EGF"/>
</dbReference>
<dbReference type="OrthoDB" id="26095at2759"/>
<feature type="domain" description="EGF-like" evidence="4">
    <location>
        <begin position="700"/>
        <end position="734"/>
    </location>
</feature>
<dbReference type="InParanoid" id="F0ZG16"/>
<proteinExistence type="predicted"/>
<gene>
    <name evidence="5" type="ORF">DICPUDRAFT_150325</name>
</gene>
<comment type="caution">
    <text evidence="1">Lacks conserved residue(s) required for the propagation of feature annotation.</text>
</comment>
<evidence type="ECO:0000259" key="4">
    <source>
        <dbReference type="PROSITE" id="PS50026"/>
    </source>
</evidence>
<dbReference type="AlphaFoldDB" id="F0ZG16"/>
<evidence type="ECO:0000313" key="5">
    <source>
        <dbReference type="EMBL" id="EGC37102.1"/>
    </source>
</evidence>
<evidence type="ECO:0000313" key="6">
    <source>
        <dbReference type="Proteomes" id="UP000001064"/>
    </source>
</evidence>
<dbReference type="OMA" id="NEICTIP"/>
<dbReference type="GeneID" id="10503754"/>
<dbReference type="InterPro" id="IPR054484">
    <property type="entry name" value="ComC_SSD"/>
</dbReference>
<keyword evidence="3" id="KW-0732">Signal</keyword>
<dbReference type="PANTHER" id="PTHR24032">
    <property type="entry name" value="EGF-LIKE DOMAIN-CONTAINING PROTEIN-RELATED-RELATED"/>
    <property type="match status" value="1"/>
</dbReference>
<keyword evidence="2" id="KW-1133">Transmembrane helix</keyword>
<dbReference type="Pfam" id="PF22933">
    <property type="entry name" value="ComC_SSD"/>
    <property type="match status" value="1"/>
</dbReference>
<accession>F0ZG16</accession>
<sequence length="1021" mass="113976">MKFYFFLFYLFNLIYLSKSDISSNDVTCLNTLGKTVGDPRYYDANIGQTFCKLATSACTSDEKILAIEVSQSTGTLYWDLLTCLTDLTSLRGLGLVIQQDFISSIPPTIKRFYLLIYLFDNDREIVTSNLVSIISDIPPLDYFYIGGLLGPIKSSFIKRVKEFRSPSTSKYPNPSYLEVDTNDNSLGNLEKIEIALKSIPNLFYISSLKEVDFDILKTADVNSFDNFYSFTQISVMTFRNTDNSLTIPFPKKLAENLNPSYSKITFDNIKITTNDYIDFSNIVNECALAFHNPGSGFNVNGNFPLRLPKTKLSELYITNGVMPIAPDFNIFKNVSNLILFALGTEGTLPPIAADVDFSNVDLSNNKFTNSLDESWCGIPIYIIYNDILSVPPCFQCYFDDSRVSSLFTGNTNLQNKLVNCSSYDTIVPKFTVIVDKQLIITGKNIGYYADNIISTPSIPFVREGKNRFIGDLSGVSSALTTMNIHWTIPDISFTIGLRGSRPHSTAITQDKNILSFEGFYYSYNPLEVSITVENLTCTVYETSFNAMKCKLPLPVKLQGFYFLRVDVNGLFLDTLFNFTSTICPSPVCNGNGVCDYDTGECKCDDKYTTVGDNVCSIPNHRLTSYSQVLSTQGGPIILNGYFGTENKELSVKIGSNNCVVNSVSSEAINCTIPAGSGLKSINITQNNLVWLGKIYPYYDPVILCPNDCTSPSNGKCLSSGSCLCNTGFKGLDCSVIIKNDTNIEEPKTETNVTDGNVILSNEESDFKISIDSIRELDIENRIVQSKSIGNWSIYKEKSNEISSFIQIINNATIILTIEEIGDKDKNFEFAGNNFTVESGGIKMSISINDWEYTSVLNVLQIVMVTNYHKNLTKESNNCNEDNIKIKSSSNSNSISESVNYLKIENKGKLFYGRFQDKAMSNNHTVFITTQLLDQSNNDLVYLGINLPHCDECLIDPDFSLLISPNYKNQCDNGRKAWFLPVVIVVPIVGIVCIIIISAIIYKRHRESFKIKINQIKLGKLN</sequence>
<dbReference type="InterPro" id="IPR053331">
    <property type="entry name" value="EGF-like_comC"/>
</dbReference>
<dbReference type="PANTHER" id="PTHR24032:SF39">
    <property type="entry name" value="EGF-LIKE DOMAIN-CONTAINING PROTEIN"/>
    <property type="match status" value="1"/>
</dbReference>
<feature type="disulfide bond" evidence="1">
    <location>
        <begin position="724"/>
        <end position="733"/>
    </location>
</feature>
<keyword evidence="2" id="KW-0812">Transmembrane</keyword>
<evidence type="ECO:0000256" key="3">
    <source>
        <dbReference type="SAM" id="SignalP"/>
    </source>
</evidence>
<dbReference type="CDD" id="cd00603">
    <property type="entry name" value="IPT_PCSR"/>
    <property type="match status" value="1"/>
</dbReference>
<feature type="signal peptide" evidence="3">
    <location>
        <begin position="1"/>
        <end position="19"/>
    </location>
</feature>
<protein>
    <recommendedName>
        <fullName evidence="4">EGF-like domain-containing protein</fullName>
    </recommendedName>
</protein>
<name>F0ZG16_DICPU</name>
<dbReference type="Pfam" id="PF24141">
    <property type="entry name" value="LRR_ComC"/>
    <property type="match status" value="1"/>
</dbReference>
<dbReference type="KEGG" id="dpp:DICPUDRAFT_150325"/>
<dbReference type="PROSITE" id="PS00022">
    <property type="entry name" value="EGF_1"/>
    <property type="match status" value="1"/>
</dbReference>
<feature type="chain" id="PRO_5003265103" description="EGF-like domain-containing protein" evidence="3">
    <location>
        <begin position="20"/>
        <end position="1021"/>
    </location>
</feature>
<dbReference type="PROSITE" id="PS01186">
    <property type="entry name" value="EGF_2"/>
    <property type="match status" value="1"/>
</dbReference>
<dbReference type="InterPro" id="IPR013783">
    <property type="entry name" value="Ig-like_fold"/>
</dbReference>